<dbReference type="AlphaFoldDB" id="A0A4V1ERY7"/>
<name>A0A4V1ERY7_9BACT</name>
<evidence type="ECO:0000313" key="2">
    <source>
        <dbReference type="Proteomes" id="UP000298602"/>
    </source>
</evidence>
<reference evidence="1 2" key="1">
    <citation type="submission" date="2019-05" db="EMBL/GenBank/DDBJ databases">
        <title>The Complete Genome Sequence of the n-alkane-degrading Desulfoglaeba alkanexedens ALDC reveals multiple alkylsuccinate synthase gene clusters.</title>
        <authorList>
            <person name="Callaghan A.V."/>
            <person name="Davidova I.A."/>
            <person name="Duncan K.E."/>
            <person name="Morris B."/>
            <person name="McInerney M.J."/>
        </authorList>
    </citation>
    <scope>NUCLEOTIDE SEQUENCE [LARGE SCALE GENOMIC DNA]</scope>
    <source>
        <strain evidence="1 2">ALDC</strain>
    </source>
</reference>
<dbReference type="SUPFAM" id="SSF52833">
    <property type="entry name" value="Thioredoxin-like"/>
    <property type="match status" value="1"/>
</dbReference>
<dbReference type="RefSeq" id="WP_137425560.1">
    <property type="nucleotide sequence ID" value="NZ_CP040098.1"/>
</dbReference>
<gene>
    <name evidence="1" type="ORF">FDQ92_14520</name>
</gene>
<keyword evidence="2" id="KW-1185">Reference proteome</keyword>
<protein>
    <submittedName>
        <fullName evidence="1">(2Fe-2S) ferredoxin domain-containing protein</fullName>
    </submittedName>
</protein>
<reference evidence="1 2" key="2">
    <citation type="submission" date="2019-05" db="EMBL/GenBank/DDBJ databases">
        <authorList>
            <person name="Suflita J.M."/>
            <person name="Marks C.R."/>
        </authorList>
    </citation>
    <scope>NUCLEOTIDE SEQUENCE [LARGE SCALE GENOMIC DNA]</scope>
    <source>
        <strain evidence="1 2">ALDC</strain>
    </source>
</reference>
<dbReference type="InterPro" id="IPR036249">
    <property type="entry name" value="Thioredoxin-like_sf"/>
</dbReference>
<dbReference type="Proteomes" id="UP000298602">
    <property type="component" value="Chromosome"/>
</dbReference>
<dbReference type="CDD" id="cd02980">
    <property type="entry name" value="TRX_Fd_family"/>
    <property type="match status" value="1"/>
</dbReference>
<dbReference type="OrthoDB" id="9775764at2"/>
<organism evidence="1 2">
    <name type="scientific">Desulfoglaeba alkanexedens ALDC</name>
    <dbReference type="NCBI Taxonomy" id="980445"/>
    <lineage>
        <taxon>Bacteria</taxon>
        <taxon>Pseudomonadati</taxon>
        <taxon>Thermodesulfobacteriota</taxon>
        <taxon>Syntrophobacteria</taxon>
        <taxon>Syntrophobacterales</taxon>
        <taxon>Syntrophobacteraceae</taxon>
        <taxon>Desulfoglaeba</taxon>
    </lineage>
</organism>
<dbReference type="KEGG" id="dax:FDQ92_14520"/>
<sequence length="91" mass="10102">MLTVSICVGQSCHEKGSAEIVSVFEQEIRQHGLEGNVALTGMHCSDPCFLSTTVRVGERVFRGLSPQDARDFFLNEILPRIRPEDSGKRPD</sequence>
<accession>A0A4V1ERY7</accession>
<evidence type="ECO:0000313" key="1">
    <source>
        <dbReference type="EMBL" id="QCQ23281.1"/>
    </source>
</evidence>
<dbReference type="EMBL" id="CP040098">
    <property type="protein sequence ID" value="QCQ23281.1"/>
    <property type="molecule type" value="Genomic_DNA"/>
</dbReference>
<dbReference type="Gene3D" id="3.40.30.10">
    <property type="entry name" value="Glutaredoxin"/>
    <property type="match status" value="1"/>
</dbReference>
<proteinExistence type="predicted"/>